<dbReference type="GO" id="GO:0005615">
    <property type="term" value="C:extracellular space"/>
    <property type="evidence" value="ECO:0007669"/>
    <property type="project" value="TreeGrafter"/>
</dbReference>
<dbReference type="AlphaFoldDB" id="A0A137P349"/>
<evidence type="ECO:0000313" key="9">
    <source>
        <dbReference type="EMBL" id="KXN69443.1"/>
    </source>
</evidence>
<dbReference type="InterPro" id="IPR037045">
    <property type="entry name" value="S8pro/Inhibitor_I9_sf"/>
</dbReference>
<feature type="non-terminal residue" evidence="9">
    <location>
        <position position="1"/>
    </location>
</feature>
<organism evidence="9 10">
    <name type="scientific">Conidiobolus coronatus (strain ATCC 28846 / CBS 209.66 / NRRL 28638)</name>
    <name type="common">Delacroixia coronata</name>
    <dbReference type="NCBI Taxonomy" id="796925"/>
    <lineage>
        <taxon>Eukaryota</taxon>
        <taxon>Fungi</taxon>
        <taxon>Fungi incertae sedis</taxon>
        <taxon>Zoopagomycota</taxon>
        <taxon>Entomophthoromycotina</taxon>
        <taxon>Entomophthoromycetes</taxon>
        <taxon>Entomophthorales</taxon>
        <taxon>Ancylistaceae</taxon>
        <taxon>Conidiobolus</taxon>
    </lineage>
</organism>
<dbReference type="CDD" id="cd04077">
    <property type="entry name" value="Peptidases_S8_PCSK9_ProteinaseK_like"/>
    <property type="match status" value="1"/>
</dbReference>
<dbReference type="InterPro" id="IPR023827">
    <property type="entry name" value="Peptidase_S8_Asp-AS"/>
</dbReference>
<evidence type="ECO:0000256" key="6">
    <source>
        <dbReference type="RuleBase" id="RU003355"/>
    </source>
</evidence>
<protein>
    <submittedName>
        <fullName evidence="9">Subtilisin-like protein</fullName>
    </submittedName>
</protein>
<dbReference type="OMA" id="HARWGIN"/>
<dbReference type="PROSITE" id="PS00136">
    <property type="entry name" value="SUBTILASE_ASP"/>
    <property type="match status" value="1"/>
</dbReference>
<evidence type="ECO:0000256" key="3">
    <source>
        <dbReference type="ARBA" id="ARBA00022801"/>
    </source>
</evidence>
<dbReference type="GO" id="GO:0006508">
    <property type="term" value="P:proteolysis"/>
    <property type="evidence" value="ECO:0007669"/>
    <property type="project" value="UniProtKB-KW"/>
</dbReference>
<reference evidence="9 10" key="1">
    <citation type="journal article" date="2015" name="Genome Biol. Evol.">
        <title>Phylogenomic analyses indicate that early fungi evolved digesting cell walls of algal ancestors of land plants.</title>
        <authorList>
            <person name="Chang Y."/>
            <person name="Wang S."/>
            <person name="Sekimoto S."/>
            <person name="Aerts A.L."/>
            <person name="Choi C."/>
            <person name="Clum A."/>
            <person name="LaButti K.M."/>
            <person name="Lindquist E.A."/>
            <person name="Yee Ngan C."/>
            <person name="Ohm R.A."/>
            <person name="Salamov A.A."/>
            <person name="Grigoriev I.V."/>
            <person name="Spatafora J.W."/>
            <person name="Berbee M.L."/>
        </authorList>
    </citation>
    <scope>NUCLEOTIDE SEQUENCE [LARGE SCALE GENOMIC DNA]</scope>
    <source>
        <strain evidence="9 10">NRRL 28638</strain>
    </source>
</reference>
<evidence type="ECO:0000256" key="5">
    <source>
        <dbReference type="PROSITE-ProRule" id="PRU01240"/>
    </source>
</evidence>
<keyword evidence="3 5" id="KW-0378">Hydrolase</keyword>
<dbReference type="EMBL" id="KQ964534">
    <property type="protein sequence ID" value="KXN69443.1"/>
    <property type="molecule type" value="Genomic_DNA"/>
</dbReference>
<evidence type="ECO:0000259" key="8">
    <source>
        <dbReference type="Pfam" id="PF05922"/>
    </source>
</evidence>
<keyword evidence="4 5" id="KW-0720">Serine protease</keyword>
<dbReference type="PRINTS" id="PR00723">
    <property type="entry name" value="SUBTILISIN"/>
</dbReference>
<feature type="active site" description="Charge relay system" evidence="5">
    <location>
        <position position="316"/>
    </location>
</feature>
<dbReference type="OrthoDB" id="206201at2759"/>
<dbReference type="PANTHER" id="PTHR43806:SF66">
    <property type="entry name" value="SERIN ENDOPEPTIDASE"/>
    <property type="match status" value="1"/>
</dbReference>
<feature type="active site" description="Charge relay system" evidence="5">
    <location>
        <position position="161"/>
    </location>
</feature>
<dbReference type="PROSITE" id="PS51892">
    <property type="entry name" value="SUBTILASE"/>
    <property type="match status" value="1"/>
</dbReference>
<feature type="domain" description="Peptidase S8/S53" evidence="7">
    <location>
        <begin position="120"/>
        <end position="331"/>
    </location>
</feature>
<gene>
    <name evidence="9" type="ORF">CONCODRAFT_24318</name>
</gene>
<name>A0A137P349_CONC2</name>
<dbReference type="FunFam" id="3.40.50.200:FF:000007">
    <property type="entry name" value="Subtilisin-like serine protease"/>
    <property type="match status" value="1"/>
</dbReference>
<dbReference type="PROSITE" id="PS00138">
    <property type="entry name" value="SUBTILASE_SER"/>
    <property type="match status" value="1"/>
</dbReference>
<dbReference type="Gene3D" id="3.30.70.80">
    <property type="entry name" value="Peptidase S8 propeptide/proteinase inhibitor I9"/>
    <property type="match status" value="1"/>
</dbReference>
<dbReference type="Pfam" id="PF05922">
    <property type="entry name" value="Inhibitor_I9"/>
    <property type="match status" value="1"/>
</dbReference>
<dbReference type="Proteomes" id="UP000070444">
    <property type="component" value="Unassembled WGS sequence"/>
</dbReference>
<sequence length="332" mass="35435">IISVQGEIIPNKYIIKFNDDRSNTINSPLTAVNRILSMRSSRENKVLHQYKHAINGMSVKADFSAINGIKMLANIHSIEPVYRVYADAIQKNSTWGIARVSQREKLNNSSFEYLHDENAGSGVNIYIVDTGINIKHADFEGRAKWGTTTAEYSSDDDENGHGTHCAGIAASKTYGVAKKANLIAVKVLGDDGFGSSDDIIAGIDWVIGHNSGSNSKVISMSLGSRSPGDYLNEVTENAVKNGIVTVVAAGNSNADACRYTPAGAPNAITVASSNIKDEKSYFSNYGKCIDIIAPGEDILSTFRGSDTATETYSGTSMACPHVAGIAATLLSK</sequence>
<keyword evidence="2 5" id="KW-0645">Protease</keyword>
<comment type="similarity">
    <text evidence="1 5 6">Belongs to the peptidase S8 family.</text>
</comment>
<proteinExistence type="inferred from homology"/>
<dbReference type="InterPro" id="IPR050131">
    <property type="entry name" value="Peptidase_S8_subtilisin-like"/>
</dbReference>
<feature type="active site" description="Charge relay system" evidence="5">
    <location>
        <position position="129"/>
    </location>
</feature>
<dbReference type="InterPro" id="IPR023828">
    <property type="entry name" value="Peptidase_S8_Ser-AS"/>
</dbReference>
<dbReference type="InterPro" id="IPR022398">
    <property type="entry name" value="Peptidase_S8_His-AS"/>
</dbReference>
<keyword evidence="10" id="KW-1185">Reference proteome</keyword>
<evidence type="ECO:0000259" key="7">
    <source>
        <dbReference type="Pfam" id="PF00082"/>
    </source>
</evidence>
<dbReference type="PANTHER" id="PTHR43806">
    <property type="entry name" value="PEPTIDASE S8"/>
    <property type="match status" value="1"/>
</dbReference>
<dbReference type="STRING" id="796925.A0A137P349"/>
<dbReference type="SUPFAM" id="SSF54897">
    <property type="entry name" value="Protease propeptides/inhibitors"/>
    <property type="match status" value="1"/>
</dbReference>
<dbReference type="InterPro" id="IPR036852">
    <property type="entry name" value="Peptidase_S8/S53_dom_sf"/>
</dbReference>
<dbReference type="Pfam" id="PF00082">
    <property type="entry name" value="Peptidase_S8"/>
    <property type="match status" value="1"/>
</dbReference>
<evidence type="ECO:0000256" key="2">
    <source>
        <dbReference type="ARBA" id="ARBA00022670"/>
    </source>
</evidence>
<accession>A0A137P349</accession>
<dbReference type="InterPro" id="IPR034193">
    <property type="entry name" value="PCSK9_ProteinaseK-like"/>
</dbReference>
<evidence type="ECO:0000256" key="4">
    <source>
        <dbReference type="ARBA" id="ARBA00022825"/>
    </source>
</evidence>
<dbReference type="SUPFAM" id="SSF52743">
    <property type="entry name" value="Subtilisin-like"/>
    <property type="match status" value="1"/>
</dbReference>
<dbReference type="InterPro" id="IPR010259">
    <property type="entry name" value="S8pro/Inhibitor_I9"/>
</dbReference>
<dbReference type="Gene3D" id="3.40.50.200">
    <property type="entry name" value="Peptidase S8/S53 domain"/>
    <property type="match status" value="1"/>
</dbReference>
<evidence type="ECO:0000256" key="1">
    <source>
        <dbReference type="ARBA" id="ARBA00011073"/>
    </source>
</evidence>
<feature type="domain" description="Inhibitor I9" evidence="8">
    <location>
        <begin position="12"/>
        <end position="81"/>
    </location>
</feature>
<evidence type="ECO:0000313" key="10">
    <source>
        <dbReference type="Proteomes" id="UP000070444"/>
    </source>
</evidence>
<dbReference type="InterPro" id="IPR000209">
    <property type="entry name" value="Peptidase_S8/S53_dom"/>
</dbReference>
<feature type="non-terminal residue" evidence="9">
    <location>
        <position position="332"/>
    </location>
</feature>
<dbReference type="InterPro" id="IPR015500">
    <property type="entry name" value="Peptidase_S8_subtilisin-rel"/>
</dbReference>
<dbReference type="PROSITE" id="PS00137">
    <property type="entry name" value="SUBTILASE_HIS"/>
    <property type="match status" value="1"/>
</dbReference>
<dbReference type="GO" id="GO:0004252">
    <property type="term" value="F:serine-type endopeptidase activity"/>
    <property type="evidence" value="ECO:0007669"/>
    <property type="project" value="UniProtKB-UniRule"/>
</dbReference>